<organism evidence="3 4">
    <name type="scientific">Lysobacter soyae</name>
    <dbReference type="NCBI Taxonomy" id="2764185"/>
    <lineage>
        <taxon>Bacteria</taxon>
        <taxon>Pseudomonadati</taxon>
        <taxon>Pseudomonadota</taxon>
        <taxon>Gammaproteobacteria</taxon>
        <taxon>Lysobacterales</taxon>
        <taxon>Lysobacteraceae</taxon>
        <taxon>Lysobacter</taxon>
    </lineage>
</organism>
<dbReference type="CDD" id="cd02968">
    <property type="entry name" value="SCO"/>
    <property type="match status" value="1"/>
</dbReference>
<proteinExistence type="inferred from homology"/>
<evidence type="ECO:0000313" key="3">
    <source>
        <dbReference type="EMBL" id="QYR52474.1"/>
    </source>
</evidence>
<protein>
    <submittedName>
        <fullName evidence="3">SCO family protein</fullName>
    </submittedName>
</protein>
<accession>A0ABX8WPE5</accession>
<dbReference type="InterPro" id="IPR036249">
    <property type="entry name" value="Thioredoxin-like_sf"/>
</dbReference>
<feature type="signal peptide" evidence="2">
    <location>
        <begin position="1"/>
        <end position="24"/>
    </location>
</feature>
<feature type="chain" id="PRO_5045148365" evidence="2">
    <location>
        <begin position="25"/>
        <end position="207"/>
    </location>
</feature>
<evidence type="ECO:0000313" key="4">
    <source>
        <dbReference type="Proteomes" id="UP000824755"/>
    </source>
</evidence>
<dbReference type="Pfam" id="PF02630">
    <property type="entry name" value="SCO1-SenC"/>
    <property type="match status" value="1"/>
</dbReference>
<dbReference type="RefSeq" id="WP_220379259.1">
    <property type="nucleotide sequence ID" value="NZ_CP080544.1"/>
</dbReference>
<dbReference type="SUPFAM" id="SSF52833">
    <property type="entry name" value="Thioredoxin-like"/>
    <property type="match status" value="1"/>
</dbReference>
<evidence type="ECO:0000256" key="1">
    <source>
        <dbReference type="ARBA" id="ARBA00010996"/>
    </source>
</evidence>
<dbReference type="Gene3D" id="3.40.30.10">
    <property type="entry name" value="Glutaredoxin"/>
    <property type="match status" value="1"/>
</dbReference>
<keyword evidence="2" id="KW-0732">Signal</keyword>
<name>A0ABX8WPE5_9GAMM</name>
<keyword evidence="4" id="KW-1185">Reference proteome</keyword>
<reference evidence="3 4" key="1">
    <citation type="submission" date="2021-08" db="EMBL/GenBank/DDBJ databases">
        <title>Lysobacter sp. strain CJ11 Genome sequencing and assembly.</title>
        <authorList>
            <person name="Kim I."/>
        </authorList>
    </citation>
    <scope>NUCLEOTIDE SEQUENCE [LARGE SCALE GENOMIC DNA]</scope>
    <source>
        <strain evidence="3 4">CJ11</strain>
    </source>
</reference>
<dbReference type="EMBL" id="CP080544">
    <property type="protein sequence ID" value="QYR52474.1"/>
    <property type="molecule type" value="Genomic_DNA"/>
</dbReference>
<gene>
    <name evidence="3" type="ORF">H8L67_07700</name>
</gene>
<sequence>MRSAAFAAISLLMAALLAVGPVAAQNGKPAPPIRSAAESPLPGDSVYQLDARFVDESGKRSSFRQMRGYVRAVGMFYTSCKFICPLIVDSGLGIDKQLSADERARLGITLISMDAARDTPAKLMAVAKQRRLDLTRWNLVTPAAGDVPGVAGVLGVKYRRLSDGEFNHTSALILLDRDGRELARTEQLGSVPDPAFVKAVRRALAER</sequence>
<dbReference type="InterPro" id="IPR003782">
    <property type="entry name" value="SCO1/SenC"/>
</dbReference>
<comment type="similarity">
    <text evidence="1">Belongs to the SCO1/2 family.</text>
</comment>
<dbReference type="Proteomes" id="UP000824755">
    <property type="component" value="Chromosome"/>
</dbReference>
<evidence type="ECO:0000256" key="2">
    <source>
        <dbReference type="SAM" id="SignalP"/>
    </source>
</evidence>